<dbReference type="Proteomes" id="UP001054837">
    <property type="component" value="Unassembled WGS sequence"/>
</dbReference>
<organism evidence="2 3">
    <name type="scientific">Caerostris darwini</name>
    <dbReference type="NCBI Taxonomy" id="1538125"/>
    <lineage>
        <taxon>Eukaryota</taxon>
        <taxon>Metazoa</taxon>
        <taxon>Ecdysozoa</taxon>
        <taxon>Arthropoda</taxon>
        <taxon>Chelicerata</taxon>
        <taxon>Arachnida</taxon>
        <taxon>Araneae</taxon>
        <taxon>Araneomorphae</taxon>
        <taxon>Entelegynae</taxon>
        <taxon>Araneoidea</taxon>
        <taxon>Araneidae</taxon>
        <taxon>Caerostris</taxon>
    </lineage>
</organism>
<name>A0AAV4T396_9ARAC</name>
<accession>A0AAV4T396</accession>
<comment type="caution">
    <text evidence="2">The sequence shown here is derived from an EMBL/GenBank/DDBJ whole genome shotgun (WGS) entry which is preliminary data.</text>
</comment>
<gene>
    <name evidence="2" type="ORF">CDAR_209521</name>
</gene>
<keyword evidence="3" id="KW-1185">Reference proteome</keyword>
<proteinExistence type="predicted"/>
<reference evidence="2 3" key="1">
    <citation type="submission" date="2021-06" db="EMBL/GenBank/DDBJ databases">
        <title>Caerostris darwini draft genome.</title>
        <authorList>
            <person name="Kono N."/>
            <person name="Arakawa K."/>
        </authorList>
    </citation>
    <scope>NUCLEOTIDE SEQUENCE [LARGE SCALE GENOMIC DNA]</scope>
</reference>
<protein>
    <submittedName>
        <fullName evidence="2">Uncharacterized protein</fullName>
    </submittedName>
</protein>
<evidence type="ECO:0000313" key="3">
    <source>
        <dbReference type="Proteomes" id="UP001054837"/>
    </source>
</evidence>
<dbReference type="AlphaFoldDB" id="A0AAV4T396"/>
<sequence>MLYCHSATFPHPLHSTVGARAASLFKAKPEKEPNNNKKTKNQREKRFSRQGWRRRSDPRMGFPQRIQSTGLFFFPYSLDSHLFFFLKSPYIFEYEMAGSKDC</sequence>
<evidence type="ECO:0000256" key="1">
    <source>
        <dbReference type="SAM" id="MobiDB-lite"/>
    </source>
</evidence>
<feature type="compositionally biased region" description="Basic and acidic residues" evidence="1">
    <location>
        <begin position="27"/>
        <end position="47"/>
    </location>
</feature>
<dbReference type="EMBL" id="BPLQ01008789">
    <property type="protein sequence ID" value="GIY39347.1"/>
    <property type="molecule type" value="Genomic_DNA"/>
</dbReference>
<evidence type="ECO:0000313" key="2">
    <source>
        <dbReference type="EMBL" id="GIY39347.1"/>
    </source>
</evidence>
<feature type="region of interest" description="Disordered" evidence="1">
    <location>
        <begin position="25"/>
        <end position="61"/>
    </location>
</feature>